<name>A0A9W6UL06_9ACTN</name>
<dbReference type="InterPro" id="IPR019833">
    <property type="entry name" value="Mn/Fe_SOD_BS"/>
</dbReference>
<dbReference type="FunFam" id="3.55.40.20:FF:000004">
    <property type="entry name" value="Superoxide dismutase [Fe]"/>
    <property type="match status" value="1"/>
</dbReference>
<dbReference type="SUPFAM" id="SSF54719">
    <property type="entry name" value="Fe,Mn superoxide dismutase (SOD), C-terminal domain"/>
    <property type="match status" value="1"/>
</dbReference>
<dbReference type="SUPFAM" id="SSF46609">
    <property type="entry name" value="Fe,Mn superoxide dismutase (SOD), N-terminal domain"/>
    <property type="match status" value="1"/>
</dbReference>
<dbReference type="PROSITE" id="PS00088">
    <property type="entry name" value="SOD_MN"/>
    <property type="match status" value="1"/>
</dbReference>
<dbReference type="PRINTS" id="PR01703">
    <property type="entry name" value="MNSODISMTASE"/>
</dbReference>
<gene>
    <name evidence="9" type="primary">sodF1</name>
    <name evidence="9" type="ORF">Kpho01_19470</name>
</gene>
<evidence type="ECO:0000313" key="9">
    <source>
        <dbReference type="EMBL" id="GLW53936.1"/>
    </source>
</evidence>
<evidence type="ECO:0000256" key="1">
    <source>
        <dbReference type="ARBA" id="ARBA00008714"/>
    </source>
</evidence>
<comment type="function">
    <text evidence="6">Destroys radicals which are normally produced within the cells and which are toxic to biological systems.</text>
</comment>
<evidence type="ECO:0000256" key="6">
    <source>
        <dbReference type="RuleBase" id="RU000414"/>
    </source>
</evidence>
<evidence type="ECO:0000313" key="10">
    <source>
        <dbReference type="Proteomes" id="UP001165143"/>
    </source>
</evidence>
<dbReference type="InterPro" id="IPR036324">
    <property type="entry name" value="Mn/Fe_SOD_N_sf"/>
</dbReference>
<evidence type="ECO:0000259" key="8">
    <source>
        <dbReference type="Pfam" id="PF02777"/>
    </source>
</evidence>
<feature type="binding site" evidence="5">
    <location>
        <position position="189"/>
    </location>
    <ligand>
        <name>Mn(2+)</name>
        <dbReference type="ChEBI" id="CHEBI:29035"/>
    </ligand>
</feature>
<dbReference type="AlphaFoldDB" id="A0A9W6UL06"/>
<dbReference type="InterPro" id="IPR050265">
    <property type="entry name" value="Fe/Mn_Superoxide_Dismutase"/>
</dbReference>
<comment type="similarity">
    <text evidence="1 6">Belongs to the iron/manganese superoxide dismutase family.</text>
</comment>
<evidence type="ECO:0000256" key="5">
    <source>
        <dbReference type="PIRSR" id="PIRSR000349-1"/>
    </source>
</evidence>
<dbReference type="PANTHER" id="PTHR11404:SF6">
    <property type="entry name" value="SUPEROXIDE DISMUTASE [MN], MITOCHONDRIAL"/>
    <property type="match status" value="1"/>
</dbReference>
<keyword evidence="4 6" id="KW-0560">Oxidoreductase</keyword>
<dbReference type="Pfam" id="PF02777">
    <property type="entry name" value="Sod_Fe_C"/>
    <property type="match status" value="1"/>
</dbReference>
<dbReference type="InterPro" id="IPR036314">
    <property type="entry name" value="SOD_C_sf"/>
</dbReference>
<dbReference type="InterPro" id="IPR001189">
    <property type="entry name" value="Mn/Fe_SOD"/>
</dbReference>
<comment type="caution">
    <text evidence="9">The sequence shown here is derived from an EMBL/GenBank/DDBJ whole genome shotgun (WGS) entry which is preliminary data.</text>
</comment>
<evidence type="ECO:0000256" key="3">
    <source>
        <dbReference type="ARBA" id="ARBA00022723"/>
    </source>
</evidence>
<evidence type="ECO:0000256" key="4">
    <source>
        <dbReference type="ARBA" id="ARBA00023002"/>
    </source>
</evidence>
<dbReference type="GO" id="GO:0004784">
    <property type="term" value="F:superoxide dismutase activity"/>
    <property type="evidence" value="ECO:0007669"/>
    <property type="project" value="UniProtKB-EC"/>
</dbReference>
<dbReference type="Gene3D" id="1.10.287.990">
    <property type="entry name" value="Fe,Mn superoxide dismutase (SOD) domain"/>
    <property type="match status" value="1"/>
</dbReference>
<dbReference type="PIRSF" id="PIRSF000349">
    <property type="entry name" value="SODismutase"/>
    <property type="match status" value="1"/>
</dbReference>
<protein>
    <recommendedName>
        <fullName evidence="2 6">Superoxide dismutase</fullName>
        <ecNumber evidence="2 6">1.15.1.1</ecNumber>
    </recommendedName>
</protein>
<evidence type="ECO:0000256" key="2">
    <source>
        <dbReference type="ARBA" id="ARBA00012682"/>
    </source>
</evidence>
<proteinExistence type="inferred from homology"/>
<dbReference type="Proteomes" id="UP001165143">
    <property type="component" value="Unassembled WGS sequence"/>
</dbReference>
<keyword evidence="3 5" id="KW-0479">Metal-binding</keyword>
<dbReference type="InterPro" id="IPR019831">
    <property type="entry name" value="Mn/Fe_SOD_N"/>
</dbReference>
<evidence type="ECO:0000259" key="7">
    <source>
        <dbReference type="Pfam" id="PF00081"/>
    </source>
</evidence>
<dbReference type="GO" id="GO:0046872">
    <property type="term" value="F:metal ion binding"/>
    <property type="evidence" value="ECO:0007669"/>
    <property type="project" value="UniProtKB-KW"/>
</dbReference>
<dbReference type="PANTHER" id="PTHR11404">
    <property type="entry name" value="SUPEROXIDE DISMUTASE 2"/>
    <property type="match status" value="1"/>
</dbReference>
<organism evidence="9 10">
    <name type="scientific">Kitasatospora phosalacinea</name>
    <dbReference type="NCBI Taxonomy" id="2065"/>
    <lineage>
        <taxon>Bacteria</taxon>
        <taxon>Bacillati</taxon>
        <taxon>Actinomycetota</taxon>
        <taxon>Actinomycetes</taxon>
        <taxon>Kitasatosporales</taxon>
        <taxon>Streptomycetaceae</taxon>
        <taxon>Kitasatospora</taxon>
    </lineage>
</organism>
<feature type="binding site" evidence="5">
    <location>
        <position position="105"/>
    </location>
    <ligand>
        <name>Mn(2+)</name>
        <dbReference type="ChEBI" id="CHEBI:29035"/>
    </ligand>
</feature>
<accession>A0A9W6UL06</accession>
<feature type="binding site" evidence="5">
    <location>
        <position position="193"/>
    </location>
    <ligand>
        <name>Mn(2+)</name>
        <dbReference type="ChEBI" id="CHEBI:29035"/>
    </ligand>
</feature>
<feature type="domain" description="Manganese/iron superoxide dismutase N-terminal" evidence="7">
    <location>
        <begin position="33"/>
        <end position="113"/>
    </location>
</feature>
<comment type="catalytic activity">
    <reaction evidence="6">
        <text>2 superoxide + 2 H(+) = H2O2 + O2</text>
        <dbReference type="Rhea" id="RHEA:20696"/>
        <dbReference type="ChEBI" id="CHEBI:15378"/>
        <dbReference type="ChEBI" id="CHEBI:15379"/>
        <dbReference type="ChEBI" id="CHEBI:16240"/>
        <dbReference type="ChEBI" id="CHEBI:18421"/>
        <dbReference type="EC" id="1.15.1.1"/>
    </reaction>
</comment>
<feature type="binding site" evidence="5">
    <location>
        <position position="57"/>
    </location>
    <ligand>
        <name>Mn(2+)</name>
        <dbReference type="ChEBI" id="CHEBI:29035"/>
    </ligand>
</feature>
<dbReference type="EMBL" id="BSRX01000009">
    <property type="protein sequence ID" value="GLW53936.1"/>
    <property type="molecule type" value="Genomic_DNA"/>
</dbReference>
<dbReference type="Pfam" id="PF00081">
    <property type="entry name" value="Sod_Fe_N"/>
    <property type="match status" value="1"/>
</dbReference>
<dbReference type="InterPro" id="IPR019832">
    <property type="entry name" value="Mn/Fe_SOD_C"/>
</dbReference>
<feature type="domain" description="Manganese/iron superoxide dismutase C-terminal" evidence="8">
    <location>
        <begin position="120"/>
        <end position="222"/>
    </location>
</feature>
<dbReference type="FunFam" id="1.10.287.990:FF:000001">
    <property type="entry name" value="Superoxide dismutase"/>
    <property type="match status" value="1"/>
</dbReference>
<reference evidence="9" key="1">
    <citation type="submission" date="2023-02" db="EMBL/GenBank/DDBJ databases">
        <title>Kitasatospora phosalacinea NBRC 14362.</title>
        <authorList>
            <person name="Ichikawa N."/>
            <person name="Sato H."/>
            <person name="Tonouchi N."/>
        </authorList>
    </citation>
    <scope>NUCLEOTIDE SEQUENCE</scope>
    <source>
        <strain evidence="9">NBRC 14362</strain>
    </source>
</reference>
<dbReference type="EC" id="1.15.1.1" evidence="2 6"/>
<sequence length="228" mass="25614">MLNRRYCNRFAIRWLSQLTLRPNEKGCSAMGAYTLPDLPYDYSALERAMSAEILELHHSKHHLAYVNGANSTLDQLAEARDKEQFGALVGLQKTLAFHLSGHVLHSLFWENLSPDGGDRPDGALADAVTEHFGGFDAFRQQLTAATVGVQGSGWGVLSWEPLGKRLIVEQVYDHHGNVGQGTVPLLAFDAWEHAYYLQYRNVRPDYVTRLWDVVNWQDVSARYAATQA</sequence>
<dbReference type="Gene3D" id="3.55.40.20">
    <property type="entry name" value="Iron/manganese superoxide dismutase, C-terminal domain"/>
    <property type="match status" value="1"/>
</dbReference>